<evidence type="ECO:0000256" key="4">
    <source>
        <dbReference type="ARBA" id="ARBA00023136"/>
    </source>
</evidence>
<dbReference type="InterPro" id="IPR036168">
    <property type="entry name" value="AP2_Mu_C_sf"/>
</dbReference>
<dbReference type="OrthoDB" id="870at2759"/>
<accession>C5M9C5</accession>
<keyword evidence="4" id="KW-0472">Membrane</keyword>
<reference evidence="8 9" key="1">
    <citation type="journal article" date="2009" name="Nature">
        <title>Evolution of pathogenicity and sexual reproduction in eight Candida genomes.</title>
        <authorList>
            <person name="Butler G."/>
            <person name="Rasmussen M.D."/>
            <person name="Lin M.F."/>
            <person name="Santos M.A."/>
            <person name="Sakthikumar S."/>
            <person name="Munro C.A."/>
            <person name="Rheinbay E."/>
            <person name="Grabherr M."/>
            <person name="Forche A."/>
            <person name="Reedy J.L."/>
            <person name="Agrafioti I."/>
            <person name="Arnaud M.B."/>
            <person name="Bates S."/>
            <person name="Brown A.J."/>
            <person name="Brunke S."/>
            <person name="Costanzo M.C."/>
            <person name="Fitzpatrick D.A."/>
            <person name="de Groot P.W."/>
            <person name="Harris D."/>
            <person name="Hoyer L.L."/>
            <person name="Hube B."/>
            <person name="Klis F.M."/>
            <person name="Kodira C."/>
            <person name="Lennard N."/>
            <person name="Logue M.E."/>
            <person name="Martin R."/>
            <person name="Neiman A.M."/>
            <person name="Nikolaou E."/>
            <person name="Quail M.A."/>
            <person name="Quinn J."/>
            <person name="Santos M.C."/>
            <person name="Schmitzberger F.F."/>
            <person name="Sherlock G."/>
            <person name="Shah P."/>
            <person name="Silverstein K.A."/>
            <person name="Skrzypek M.S."/>
            <person name="Soll D."/>
            <person name="Staggs R."/>
            <person name="Stansfield I."/>
            <person name="Stumpf M.P."/>
            <person name="Sudbery P.E."/>
            <person name="Srikantha T."/>
            <person name="Zeng Q."/>
            <person name="Berman J."/>
            <person name="Berriman M."/>
            <person name="Heitman J."/>
            <person name="Gow N.A."/>
            <person name="Lorenz M.C."/>
            <person name="Birren B.W."/>
            <person name="Kellis M."/>
            <person name="Cuomo C.A."/>
        </authorList>
    </citation>
    <scope>NUCLEOTIDE SEQUENCE [LARGE SCALE GENOMIC DNA]</scope>
    <source>
        <strain evidence="9">ATCC MYA-3404 / T1</strain>
    </source>
</reference>
<dbReference type="Proteomes" id="UP000002037">
    <property type="component" value="Unassembled WGS sequence"/>
</dbReference>
<dbReference type="AlphaFoldDB" id="C5M9C5"/>
<dbReference type="eggNOG" id="KOG2740">
    <property type="taxonomic scope" value="Eukaryota"/>
</dbReference>
<evidence type="ECO:0000256" key="1">
    <source>
        <dbReference type="ARBA" id="ARBA00004308"/>
    </source>
</evidence>
<keyword evidence="3 5" id="KW-0653">Protein transport</keyword>
<comment type="similarity">
    <text evidence="5">Belongs to the adaptor complexes medium subunit family.</text>
</comment>
<comment type="subcellular location">
    <subcellularLocation>
        <location evidence="1">Endomembrane system</location>
    </subcellularLocation>
</comment>
<dbReference type="Gene3D" id="3.30.450.60">
    <property type="match status" value="1"/>
</dbReference>
<evidence type="ECO:0000256" key="6">
    <source>
        <dbReference type="SAM" id="MobiDB-lite"/>
    </source>
</evidence>
<feature type="compositionally biased region" description="Basic and acidic residues" evidence="6">
    <location>
        <begin position="406"/>
        <end position="416"/>
    </location>
</feature>
<keyword evidence="2 5" id="KW-0813">Transport</keyword>
<dbReference type="PROSITE" id="PS51072">
    <property type="entry name" value="MHD"/>
    <property type="match status" value="1"/>
</dbReference>
<dbReference type="VEuPathDB" id="FungiDB:CTRG_02997"/>
<dbReference type="Pfam" id="PF01217">
    <property type="entry name" value="Clat_adaptor_s"/>
    <property type="match status" value="1"/>
</dbReference>
<gene>
    <name evidence="8" type="ORF">CTRG_02997</name>
</gene>
<dbReference type="KEGG" id="ctp:CTRG_02997"/>
<keyword evidence="9" id="KW-1185">Reference proteome</keyword>
<dbReference type="Gene3D" id="2.60.40.1170">
    <property type="entry name" value="Mu homology domain, subdomain B"/>
    <property type="match status" value="2"/>
</dbReference>
<dbReference type="InterPro" id="IPR050431">
    <property type="entry name" value="Adaptor_comp_med_subunit"/>
</dbReference>
<dbReference type="GO" id="GO:0012505">
    <property type="term" value="C:endomembrane system"/>
    <property type="evidence" value="ECO:0007669"/>
    <property type="project" value="UniProtKB-SubCell"/>
</dbReference>
<evidence type="ECO:0000256" key="5">
    <source>
        <dbReference type="PIRNR" id="PIRNR005992"/>
    </source>
</evidence>
<evidence type="ECO:0000313" key="8">
    <source>
        <dbReference type="EMBL" id="EER34179.1"/>
    </source>
</evidence>
<dbReference type="STRING" id="294747.C5M9C5"/>
<dbReference type="InterPro" id="IPR001392">
    <property type="entry name" value="Clathrin_mu"/>
</dbReference>
<dbReference type="SUPFAM" id="SSF49447">
    <property type="entry name" value="Second domain of Mu2 adaptin subunit (ap50) of ap2 adaptor"/>
    <property type="match status" value="1"/>
</dbReference>
<dbReference type="EMBL" id="GG692397">
    <property type="protein sequence ID" value="EER34179.1"/>
    <property type="molecule type" value="Genomic_DNA"/>
</dbReference>
<dbReference type="GO" id="GO:0006886">
    <property type="term" value="P:intracellular protein transport"/>
    <property type="evidence" value="ECO:0007669"/>
    <property type="project" value="UniProtKB-UniRule"/>
</dbReference>
<proteinExistence type="inferred from homology"/>
<organism evidence="8 9">
    <name type="scientific">Candida tropicalis (strain ATCC MYA-3404 / T1)</name>
    <name type="common">Yeast</name>
    <dbReference type="NCBI Taxonomy" id="294747"/>
    <lineage>
        <taxon>Eukaryota</taxon>
        <taxon>Fungi</taxon>
        <taxon>Dikarya</taxon>
        <taxon>Ascomycota</taxon>
        <taxon>Saccharomycotina</taxon>
        <taxon>Pichiomycetes</taxon>
        <taxon>Debaryomycetaceae</taxon>
        <taxon>Candida/Lodderomyces clade</taxon>
        <taxon>Candida</taxon>
    </lineage>
</organism>
<sequence>MIEALYITDSANTLVYEFSETLSAPKFKSLVPKIIASTTTTTSSSSSSNKISLNSQYYLYRHHESSLSFYLLCEDDASNVLFPQTFIQRLIDAMGDYFGELNSTKIEANNDTLTLLLYQMLDDGVPHVTDFNKLRDLVSYKSFLSKILSGATTAASKATGRGPTTLDLIKANDTSNDIPWRRNNVRHTNNEMYVDVIETVNVILKPVVRKSKLEHTFDSAFYSSSKQHNVDNHMISGHIDGEISFLSRLTGVPLLELSLNSVGSNIELPNMHRCINRDTWKERRGVLSFIPPDGRSTLMKYQVDLNKVGANRQKLHTITATSIDTEFICRENSSEFEIRLHLSQQINKIDFITVEIVCEQEQGQVKLNRVTHGDFSARGNGKAEWNLRQVKSGVSPVFYGSIISKNSDESDDHGGDDTGDADIKTSTNGYLKPSYIRLIYSHRGPVPSGLKVDSLKIISAKGLGDTVKPYKGVKYITKSGSYIVRS</sequence>
<dbReference type="GO" id="GO:0016192">
    <property type="term" value="P:vesicle-mediated transport"/>
    <property type="evidence" value="ECO:0007669"/>
    <property type="project" value="InterPro"/>
</dbReference>
<evidence type="ECO:0000313" key="9">
    <source>
        <dbReference type="Proteomes" id="UP000002037"/>
    </source>
</evidence>
<dbReference type="GO" id="GO:0030131">
    <property type="term" value="C:clathrin adaptor complex"/>
    <property type="evidence" value="ECO:0007669"/>
    <property type="project" value="UniProtKB-UniRule"/>
</dbReference>
<dbReference type="InterPro" id="IPR011012">
    <property type="entry name" value="Longin-like_dom_sf"/>
</dbReference>
<feature type="region of interest" description="Disordered" evidence="6">
    <location>
        <begin position="406"/>
        <end position="425"/>
    </location>
</feature>
<dbReference type="Pfam" id="PF00928">
    <property type="entry name" value="Adap_comp_sub"/>
    <property type="match status" value="1"/>
</dbReference>
<dbReference type="SUPFAM" id="SSF64356">
    <property type="entry name" value="SNARE-like"/>
    <property type="match status" value="1"/>
</dbReference>
<feature type="domain" description="MHD" evidence="7">
    <location>
        <begin position="212"/>
        <end position="485"/>
    </location>
</feature>
<dbReference type="PANTHER" id="PTHR10529">
    <property type="entry name" value="AP COMPLEX SUBUNIT MU"/>
    <property type="match status" value="1"/>
</dbReference>
<evidence type="ECO:0000256" key="2">
    <source>
        <dbReference type="ARBA" id="ARBA00022448"/>
    </source>
</evidence>
<dbReference type="HOGENOM" id="CLU_026449_1_0_1"/>
<dbReference type="CDD" id="cd09252">
    <property type="entry name" value="AP-3_Mu3_Cterm"/>
    <property type="match status" value="1"/>
</dbReference>
<dbReference type="InterPro" id="IPR028565">
    <property type="entry name" value="MHD"/>
</dbReference>
<protein>
    <recommendedName>
        <fullName evidence="7">MHD domain-containing protein</fullName>
    </recommendedName>
</protein>
<dbReference type="InterPro" id="IPR022775">
    <property type="entry name" value="AP_mu_sigma_su"/>
</dbReference>
<dbReference type="GeneID" id="8298482"/>
<name>C5M9C5_CANTT</name>
<evidence type="ECO:0000259" key="7">
    <source>
        <dbReference type="PROSITE" id="PS51072"/>
    </source>
</evidence>
<evidence type="ECO:0000256" key="3">
    <source>
        <dbReference type="ARBA" id="ARBA00022927"/>
    </source>
</evidence>
<dbReference type="RefSeq" id="XP_002548700.1">
    <property type="nucleotide sequence ID" value="XM_002548654.1"/>
</dbReference>
<dbReference type="PIRSF" id="PIRSF005992">
    <property type="entry name" value="Clathrin_mu"/>
    <property type="match status" value="1"/>
</dbReference>